<dbReference type="Proteomes" id="UP000195072">
    <property type="component" value="Unassembled WGS sequence"/>
</dbReference>
<dbReference type="RefSeq" id="WP_086896653.1">
    <property type="nucleotide sequence ID" value="NZ_JOOZ01000003.1"/>
</dbReference>
<name>A0A252EMC7_9PROT</name>
<organism evidence="1 2">
    <name type="scientific">Acetobacter senegalensis</name>
    <dbReference type="NCBI Taxonomy" id="446692"/>
    <lineage>
        <taxon>Bacteria</taxon>
        <taxon>Pseudomonadati</taxon>
        <taxon>Pseudomonadota</taxon>
        <taxon>Alphaproteobacteria</taxon>
        <taxon>Acetobacterales</taxon>
        <taxon>Acetobacteraceae</taxon>
        <taxon>Acetobacter</taxon>
    </lineage>
</organism>
<dbReference type="AlphaFoldDB" id="A0A252EMC7"/>
<protein>
    <submittedName>
        <fullName evidence="1">Uncharacterized protein</fullName>
    </submittedName>
</protein>
<proteinExistence type="predicted"/>
<reference evidence="1 2" key="1">
    <citation type="submission" date="2014-06" db="EMBL/GenBank/DDBJ databases">
        <authorList>
            <person name="Ju J."/>
            <person name="Zhang J."/>
        </authorList>
    </citation>
    <scope>NUCLEOTIDE SEQUENCE [LARGE SCALE GENOMIC DNA]</scope>
    <source>
        <strain evidence="1">DmL_050</strain>
    </source>
</reference>
<sequence>MADQALSERRINWNTQDYERMVPLRDRVIAARKELFAALDDFLNHGFSEHEMDELYEHERKVLEYVRFCQKVSRGLI</sequence>
<dbReference type="EMBL" id="JOOZ01000003">
    <property type="protein sequence ID" value="OUL67587.1"/>
    <property type="molecule type" value="Genomic_DNA"/>
</dbReference>
<evidence type="ECO:0000313" key="2">
    <source>
        <dbReference type="Proteomes" id="UP000195072"/>
    </source>
</evidence>
<comment type="caution">
    <text evidence="1">The sequence shown here is derived from an EMBL/GenBank/DDBJ whole genome shotgun (WGS) entry which is preliminary data.</text>
</comment>
<evidence type="ECO:0000313" key="1">
    <source>
        <dbReference type="EMBL" id="OUL67587.1"/>
    </source>
</evidence>
<accession>A0A252EMC7</accession>
<gene>
    <name evidence="1" type="ORF">HK16_09750</name>
</gene>